<keyword evidence="1" id="KW-0285">Flavoprotein</keyword>
<proteinExistence type="predicted"/>
<dbReference type="PRINTS" id="PR00420">
    <property type="entry name" value="RNGMNOXGNASE"/>
</dbReference>
<evidence type="ECO:0000256" key="3">
    <source>
        <dbReference type="ARBA" id="ARBA00023002"/>
    </source>
</evidence>
<evidence type="ECO:0000256" key="2">
    <source>
        <dbReference type="ARBA" id="ARBA00022827"/>
    </source>
</evidence>
<keyword evidence="3" id="KW-0560">Oxidoreductase</keyword>
<evidence type="ECO:0000313" key="6">
    <source>
        <dbReference type="EMBL" id="PMD46931.1"/>
    </source>
</evidence>
<organism evidence="6 7">
    <name type="scientific">Hyaloscypha variabilis (strain UAMH 11265 / GT02V1 / F)</name>
    <name type="common">Meliniomyces variabilis</name>
    <dbReference type="NCBI Taxonomy" id="1149755"/>
    <lineage>
        <taxon>Eukaryota</taxon>
        <taxon>Fungi</taxon>
        <taxon>Dikarya</taxon>
        <taxon>Ascomycota</taxon>
        <taxon>Pezizomycotina</taxon>
        <taxon>Leotiomycetes</taxon>
        <taxon>Helotiales</taxon>
        <taxon>Hyaloscyphaceae</taxon>
        <taxon>Hyaloscypha</taxon>
        <taxon>Hyaloscypha variabilis</taxon>
    </lineage>
</organism>
<dbReference type="InterPro" id="IPR002938">
    <property type="entry name" value="FAD-bd"/>
</dbReference>
<feature type="domain" description="FAD-binding" evidence="5">
    <location>
        <begin position="316"/>
        <end position="350"/>
    </location>
</feature>
<evidence type="ECO:0000256" key="1">
    <source>
        <dbReference type="ARBA" id="ARBA00022630"/>
    </source>
</evidence>
<protein>
    <submittedName>
        <fullName evidence="6">FAD/NAD(P)-binding domain-containing protein</fullName>
    </submittedName>
</protein>
<dbReference type="SUPFAM" id="SSF51905">
    <property type="entry name" value="FAD/NAD(P)-binding domain"/>
    <property type="match status" value="1"/>
</dbReference>
<keyword evidence="7" id="KW-1185">Reference proteome</keyword>
<keyword evidence="2" id="KW-0274">FAD</keyword>
<dbReference type="Proteomes" id="UP000235786">
    <property type="component" value="Unassembled WGS sequence"/>
</dbReference>
<reference evidence="6 7" key="1">
    <citation type="submission" date="2016-04" db="EMBL/GenBank/DDBJ databases">
        <title>A degradative enzymes factory behind the ericoid mycorrhizal symbiosis.</title>
        <authorList>
            <consortium name="DOE Joint Genome Institute"/>
            <person name="Martino E."/>
            <person name="Morin E."/>
            <person name="Grelet G."/>
            <person name="Kuo A."/>
            <person name="Kohler A."/>
            <person name="Daghino S."/>
            <person name="Barry K."/>
            <person name="Choi C."/>
            <person name="Cichocki N."/>
            <person name="Clum A."/>
            <person name="Copeland A."/>
            <person name="Hainaut M."/>
            <person name="Haridas S."/>
            <person name="Labutti K."/>
            <person name="Lindquist E."/>
            <person name="Lipzen A."/>
            <person name="Khouja H.-R."/>
            <person name="Murat C."/>
            <person name="Ohm R."/>
            <person name="Olson A."/>
            <person name="Spatafora J."/>
            <person name="Veneault-Fourrey C."/>
            <person name="Henrissat B."/>
            <person name="Grigoriev I."/>
            <person name="Martin F."/>
            <person name="Perotto S."/>
        </authorList>
    </citation>
    <scope>NUCLEOTIDE SEQUENCE [LARGE SCALE GENOMIC DNA]</scope>
    <source>
        <strain evidence="6 7">F</strain>
    </source>
</reference>
<evidence type="ECO:0000259" key="5">
    <source>
        <dbReference type="Pfam" id="PF01494"/>
    </source>
</evidence>
<dbReference type="InterPro" id="IPR036188">
    <property type="entry name" value="FAD/NAD-bd_sf"/>
</dbReference>
<dbReference type="EMBL" id="KZ613939">
    <property type="protein sequence ID" value="PMD46931.1"/>
    <property type="molecule type" value="Genomic_DNA"/>
</dbReference>
<dbReference type="GO" id="GO:0071949">
    <property type="term" value="F:FAD binding"/>
    <property type="evidence" value="ECO:0007669"/>
    <property type="project" value="InterPro"/>
</dbReference>
<dbReference type="PANTHER" id="PTHR46972">
    <property type="entry name" value="MONOOXYGENASE ASQM-RELATED"/>
    <property type="match status" value="1"/>
</dbReference>
<dbReference type="GO" id="GO:0004497">
    <property type="term" value="F:monooxygenase activity"/>
    <property type="evidence" value="ECO:0007669"/>
    <property type="project" value="UniProtKB-KW"/>
</dbReference>
<name>A0A2J6S855_HYAVF</name>
<evidence type="ECO:0000313" key="7">
    <source>
        <dbReference type="Proteomes" id="UP000235786"/>
    </source>
</evidence>
<keyword evidence="4" id="KW-0503">Monooxygenase</keyword>
<evidence type="ECO:0000256" key="4">
    <source>
        <dbReference type="ARBA" id="ARBA00023033"/>
    </source>
</evidence>
<dbReference type="Pfam" id="PF01494">
    <property type="entry name" value="FAD_binding_3"/>
    <property type="match status" value="2"/>
</dbReference>
<dbReference type="STRING" id="1149755.A0A2J6S855"/>
<feature type="domain" description="FAD-binding" evidence="5">
    <location>
        <begin position="8"/>
        <end position="245"/>
    </location>
</feature>
<dbReference type="OrthoDB" id="655030at2759"/>
<dbReference type="Gene3D" id="3.50.50.60">
    <property type="entry name" value="FAD/NAD(P)-binding domain"/>
    <property type="match status" value="1"/>
</dbReference>
<dbReference type="AlphaFoldDB" id="A0A2J6S855"/>
<dbReference type="PANTHER" id="PTHR46972:SF1">
    <property type="entry name" value="FAD DEPENDENT OXIDOREDUCTASE DOMAIN-CONTAINING PROTEIN"/>
    <property type="match status" value="1"/>
</dbReference>
<accession>A0A2J6S855</accession>
<sequence length="413" mass="45206">MSFHKPRIAIIGGGPAGLTAGVLLHKHGVPFTIFELRQKPTLEELAQPVGMLDLHEESGLAAIRKCDLYEDFLPLTEDCASVMRISDKDGNIAYTHGDEEKSDRPEISRHALNQLLLSKLPANAIKWGHKLLSATSATRVAHTEIELDFGQQGKPIFDFVIGADGAWSKVRKLLTGVKPQYCGRQFISLYIKQITQNYPNLAELVGPGTFFAMGNRHGVVVQRGPHNSAKVWIYFSTPDEQFGTSSGLVTETAASIKTKMLEDNAFLGQWGPKVKELVIIACDEELRDNPGAKVDIKPVYGLPVGYKWEHSPGATLIGDAAHLMPPSGGGVNLGMLDAVLLSEAIVKTHKMAGSDAVHFQNALNPLTEEFEFEMAARAKEEAKDGDQLNEKLFAEDGAKAMTDFFKSFQQQPE</sequence>
<gene>
    <name evidence="6" type="ORF">L207DRAFT_507760</name>
</gene>